<keyword evidence="2" id="KW-1277">Toxin-antitoxin system</keyword>
<dbReference type="EMBL" id="JBHTKB010000003">
    <property type="protein sequence ID" value="MFD0914492.1"/>
    <property type="molecule type" value="Genomic_DNA"/>
</dbReference>
<reference evidence="5" key="1">
    <citation type="journal article" date="2019" name="Int. J. Syst. Evol. Microbiol.">
        <title>The Global Catalogue of Microorganisms (GCM) 10K type strain sequencing project: providing services to taxonomists for standard genome sequencing and annotation.</title>
        <authorList>
            <consortium name="The Broad Institute Genomics Platform"/>
            <consortium name="The Broad Institute Genome Sequencing Center for Infectious Disease"/>
            <person name="Wu L."/>
            <person name="Ma J."/>
        </authorList>
    </citation>
    <scope>NUCLEOTIDE SEQUENCE [LARGE SCALE GENOMIC DNA]</scope>
    <source>
        <strain evidence="5">CCUG 58412</strain>
    </source>
</reference>
<gene>
    <name evidence="4" type="ORF">ACFQ1Z_13100</name>
</gene>
<dbReference type="Gene3D" id="3.30.2310.20">
    <property type="entry name" value="RelE-like"/>
    <property type="match status" value="1"/>
</dbReference>
<organism evidence="4 5">
    <name type="scientific">Methylophilus luteus</name>
    <dbReference type="NCBI Taxonomy" id="640108"/>
    <lineage>
        <taxon>Bacteria</taxon>
        <taxon>Pseudomonadati</taxon>
        <taxon>Pseudomonadota</taxon>
        <taxon>Betaproteobacteria</taxon>
        <taxon>Nitrosomonadales</taxon>
        <taxon>Methylophilaceae</taxon>
        <taxon>Methylophilus</taxon>
    </lineage>
</organism>
<dbReference type="Proteomes" id="UP001597128">
    <property type="component" value="Unassembled WGS sequence"/>
</dbReference>
<name>A0ABW3F7S1_9PROT</name>
<dbReference type="InterPro" id="IPR007712">
    <property type="entry name" value="RelE/ParE_toxin"/>
</dbReference>
<dbReference type="RefSeq" id="WP_379058365.1">
    <property type="nucleotide sequence ID" value="NZ_JBHTKB010000003.1"/>
</dbReference>
<dbReference type="InterPro" id="IPR028344">
    <property type="entry name" value="ParE1/4"/>
</dbReference>
<dbReference type="InterPro" id="IPR035093">
    <property type="entry name" value="RelE/ParE_toxin_dom_sf"/>
</dbReference>
<comment type="caution">
    <text evidence="4">The sequence shown here is derived from an EMBL/GenBank/DDBJ whole genome shotgun (WGS) entry which is preliminary data.</text>
</comment>
<accession>A0ABW3F7S1</accession>
<dbReference type="PIRSF" id="PIRSF029218">
    <property type="entry name" value="ParE"/>
    <property type="match status" value="1"/>
</dbReference>
<sequence>MAEYRLSPAAERDLESIWLYSQAQWGLEQAHHYIDIMSAMFETLANSPKTAQACDDIRTGYRRKCVLQHVIYFRITSYGIAVMRILHGRMDAPRHL</sequence>
<evidence type="ECO:0000313" key="4">
    <source>
        <dbReference type="EMBL" id="MFD0914492.1"/>
    </source>
</evidence>
<dbReference type="Pfam" id="PF05016">
    <property type="entry name" value="ParE_toxin"/>
    <property type="match status" value="1"/>
</dbReference>
<dbReference type="InterPro" id="IPR051803">
    <property type="entry name" value="TA_system_RelE-like_toxin"/>
</dbReference>
<evidence type="ECO:0000256" key="3">
    <source>
        <dbReference type="PIRNR" id="PIRNR029218"/>
    </source>
</evidence>
<proteinExistence type="inferred from homology"/>
<protein>
    <recommendedName>
        <fullName evidence="3">Toxin</fullName>
    </recommendedName>
</protein>
<evidence type="ECO:0000256" key="1">
    <source>
        <dbReference type="ARBA" id="ARBA00006226"/>
    </source>
</evidence>
<comment type="similarity">
    <text evidence="1 3">Belongs to the RelE toxin family.</text>
</comment>
<dbReference type="PANTHER" id="PTHR33755:SF9">
    <property type="entry name" value="TOXIN PARE1"/>
    <property type="match status" value="1"/>
</dbReference>
<dbReference type="PANTHER" id="PTHR33755">
    <property type="entry name" value="TOXIN PARE1-RELATED"/>
    <property type="match status" value="1"/>
</dbReference>
<evidence type="ECO:0000313" key="5">
    <source>
        <dbReference type="Proteomes" id="UP001597128"/>
    </source>
</evidence>
<evidence type="ECO:0000256" key="2">
    <source>
        <dbReference type="ARBA" id="ARBA00022649"/>
    </source>
</evidence>
<keyword evidence="5" id="KW-1185">Reference proteome</keyword>